<evidence type="ECO:0000313" key="2">
    <source>
        <dbReference type="Proteomes" id="UP000198981"/>
    </source>
</evidence>
<sequence>MSFTHETTVPATPQAVVATLTDEAFVRAALADLGAEVREVSVEGTTTRARYSVATQGIPQAFAKFVGDRVEVTDVRTWTVEGDGATGTVLVTTTLFGRDVKLEGQRRITGSTTITSTGRSHVDAPFVGRKAEGAVDELAVVVLKKEAGTLAARLG</sequence>
<accession>A0A1G4Y7K1</accession>
<dbReference type="SUPFAM" id="SSF55961">
    <property type="entry name" value="Bet v1-like"/>
    <property type="match status" value="1"/>
</dbReference>
<evidence type="ECO:0008006" key="3">
    <source>
        <dbReference type="Google" id="ProtNLM"/>
    </source>
</evidence>
<dbReference type="Pfam" id="PF10698">
    <property type="entry name" value="DUF2505"/>
    <property type="match status" value="1"/>
</dbReference>
<keyword evidence="2" id="KW-1185">Reference proteome</keyword>
<name>A0A1G4Y7K1_9ACTN</name>
<reference evidence="2" key="1">
    <citation type="submission" date="2016-10" db="EMBL/GenBank/DDBJ databases">
        <authorList>
            <person name="Varghese N."/>
            <person name="Submissions S."/>
        </authorList>
    </citation>
    <scope>NUCLEOTIDE SEQUENCE [LARGE SCALE GENOMIC DNA]</scope>
    <source>
        <strain evidence="2">DSM 45722</strain>
    </source>
</reference>
<dbReference type="RefSeq" id="WP_165839352.1">
    <property type="nucleotide sequence ID" value="NZ_FMUH01000003.1"/>
</dbReference>
<evidence type="ECO:0000313" key="1">
    <source>
        <dbReference type="EMBL" id="SCX49375.1"/>
    </source>
</evidence>
<dbReference type="AlphaFoldDB" id="A0A1G4Y7K1"/>
<protein>
    <recommendedName>
        <fullName evidence="3">Polyketide cyclase / dehydrase and lipid transport</fullName>
    </recommendedName>
</protein>
<dbReference type="Proteomes" id="UP000198981">
    <property type="component" value="Unassembled WGS sequence"/>
</dbReference>
<organism evidence="1 2">
    <name type="scientific">Klenkia marina</name>
    <dbReference type="NCBI Taxonomy" id="1960309"/>
    <lineage>
        <taxon>Bacteria</taxon>
        <taxon>Bacillati</taxon>
        <taxon>Actinomycetota</taxon>
        <taxon>Actinomycetes</taxon>
        <taxon>Geodermatophilales</taxon>
        <taxon>Geodermatophilaceae</taxon>
        <taxon>Klenkia</taxon>
    </lineage>
</organism>
<dbReference type="Gene3D" id="3.30.530.20">
    <property type="match status" value="1"/>
</dbReference>
<gene>
    <name evidence="1" type="ORF">SAMN03159343_2175</name>
</gene>
<dbReference type="EMBL" id="FMUH01000003">
    <property type="protein sequence ID" value="SCX49375.1"/>
    <property type="molecule type" value="Genomic_DNA"/>
</dbReference>
<proteinExistence type="predicted"/>
<dbReference type="InterPro" id="IPR023393">
    <property type="entry name" value="START-like_dom_sf"/>
</dbReference>
<dbReference type="InterPro" id="IPR019639">
    <property type="entry name" value="DUF2505"/>
</dbReference>